<dbReference type="CDD" id="cd01672">
    <property type="entry name" value="TMPK"/>
    <property type="match status" value="1"/>
</dbReference>
<dbReference type="EMBL" id="SNYA01000006">
    <property type="protein sequence ID" value="TDP90902.1"/>
    <property type="molecule type" value="Genomic_DNA"/>
</dbReference>
<dbReference type="GO" id="GO:0005829">
    <property type="term" value="C:cytosol"/>
    <property type="evidence" value="ECO:0007669"/>
    <property type="project" value="TreeGrafter"/>
</dbReference>
<dbReference type="FunFam" id="3.40.50.300:FF:000225">
    <property type="entry name" value="Thymidylate kinase"/>
    <property type="match status" value="1"/>
</dbReference>
<feature type="compositionally biased region" description="Low complexity" evidence="12">
    <location>
        <begin position="241"/>
        <end position="264"/>
    </location>
</feature>
<evidence type="ECO:0000256" key="6">
    <source>
        <dbReference type="ARBA" id="ARBA00022741"/>
    </source>
</evidence>
<dbReference type="Pfam" id="PF02223">
    <property type="entry name" value="Thymidylate_kin"/>
    <property type="match status" value="1"/>
</dbReference>
<comment type="catalytic activity">
    <reaction evidence="9 11">
        <text>dTMP + ATP = dTDP + ADP</text>
        <dbReference type="Rhea" id="RHEA:13517"/>
        <dbReference type="ChEBI" id="CHEBI:30616"/>
        <dbReference type="ChEBI" id="CHEBI:58369"/>
        <dbReference type="ChEBI" id="CHEBI:63528"/>
        <dbReference type="ChEBI" id="CHEBI:456216"/>
        <dbReference type="EC" id="2.7.4.9"/>
    </reaction>
</comment>
<feature type="binding site" evidence="11">
    <location>
        <begin position="34"/>
        <end position="41"/>
    </location>
    <ligand>
        <name>ATP</name>
        <dbReference type="ChEBI" id="CHEBI:30616"/>
    </ligand>
</feature>
<dbReference type="PANTHER" id="PTHR10344:SF4">
    <property type="entry name" value="UMP-CMP KINASE 2, MITOCHONDRIAL"/>
    <property type="match status" value="1"/>
</dbReference>
<evidence type="ECO:0000256" key="2">
    <source>
        <dbReference type="ARBA" id="ARBA00012980"/>
    </source>
</evidence>
<evidence type="ECO:0000256" key="9">
    <source>
        <dbReference type="ARBA" id="ARBA00048743"/>
    </source>
</evidence>
<dbReference type="InterPro" id="IPR018094">
    <property type="entry name" value="Thymidylate_kinase"/>
</dbReference>
<dbReference type="GO" id="GO:0006235">
    <property type="term" value="P:dTTP biosynthetic process"/>
    <property type="evidence" value="ECO:0007669"/>
    <property type="project" value="UniProtKB-UniRule"/>
</dbReference>
<dbReference type="AlphaFoldDB" id="A0A4R6RVA7"/>
<evidence type="ECO:0000256" key="7">
    <source>
        <dbReference type="ARBA" id="ARBA00022777"/>
    </source>
</evidence>
<keyword evidence="5 11" id="KW-0545">Nucleotide biosynthesis</keyword>
<sequence>MSDTVATSPTALHAAPAQGAAEQPSNGIFITFEGGDGAGKTTQAELLSAWFIAQGREVVRTREPGGTPLGVEVRRLLLHGGEEIGAVDPRAEALLYAADRAQHVATVVRPALARGAIVVQDRYIDSSLAYQGAGRVLDVAEVRGLSEWAVEGLWPTLTVLLDLDPTLAAERRTARGGNADRLEAEAETFHRAVRDGFLALADAEPERYLVLDAALPFGELHAAIAARVSLLTNLTGAKQHGASASADGVGASASDSADGGTSSDITAPAQPADES</sequence>
<dbReference type="PANTHER" id="PTHR10344">
    <property type="entry name" value="THYMIDYLATE KINASE"/>
    <property type="match status" value="1"/>
</dbReference>
<feature type="region of interest" description="Disordered" evidence="12">
    <location>
        <begin position="241"/>
        <end position="275"/>
    </location>
</feature>
<evidence type="ECO:0000256" key="1">
    <source>
        <dbReference type="ARBA" id="ARBA00009776"/>
    </source>
</evidence>
<reference evidence="14 15" key="1">
    <citation type="submission" date="2019-03" db="EMBL/GenBank/DDBJ databases">
        <title>Genomic analyses of the natural microbiome of Caenorhabditis elegans.</title>
        <authorList>
            <person name="Samuel B."/>
        </authorList>
    </citation>
    <scope>NUCLEOTIDE SEQUENCE [LARGE SCALE GENOMIC DNA]</scope>
    <source>
        <strain evidence="14 15">JUb18</strain>
    </source>
</reference>
<dbReference type="Proteomes" id="UP000295601">
    <property type="component" value="Unassembled WGS sequence"/>
</dbReference>
<comment type="similarity">
    <text evidence="1 11">Belongs to the thymidylate kinase family.</text>
</comment>
<feature type="domain" description="Thymidylate kinase-like" evidence="13">
    <location>
        <begin position="32"/>
        <end position="224"/>
    </location>
</feature>
<dbReference type="SUPFAM" id="SSF52540">
    <property type="entry name" value="P-loop containing nucleoside triphosphate hydrolases"/>
    <property type="match status" value="1"/>
</dbReference>
<dbReference type="NCBIfam" id="TIGR00041">
    <property type="entry name" value="DTMP_kinase"/>
    <property type="match status" value="1"/>
</dbReference>
<dbReference type="EC" id="2.7.4.9" evidence="2 11"/>
<dbReference type="GO" id="GO:0006227">
    <property type="term" value="P:dUDP biosynthetic process"/>
    <property type="evidence" value="ECO:0007669"/>
    <property type="project" value="TreeGrafter"/>
</dbReference>
<keyword evidence="15" id="KW-1185">Reference proteome</keyword>
<dbReference type="InterPro" id="IPR039430">
    <property type="entry name" value="Thymidylate_kin-like_dom"/>
</dbReference>
<evidence type="ECO:0000256" key="3">
    <source>
        <dbReference type="ARBA" id="ARBA00017144"/>
    </source>
</evidence>
<dbReference type="GO" id="GO:0004798">
    <property type="term" value="F:dTMP kinase activity"/>
    <property type="evidence" value="ECO:0007669"/>
    <property type="project" value="UniProtKB-UniRule"/>
</dbReference>
<proteinExistence type="inferred from homology"/>
<evidence type="ECO:0000259" key="13">
    <source>
        <dbReference type="Pfam" id="PF02223"/>
    </source>
</evidence>
<evidence type="ECO:0000256" key="4">
    <source>
        <dbReference type="ARBA" id="ARBA00022679"/>
    </source>
</evidence>
<name>A0A4R6RVA7_9MICO</name>
<gene>
    <name evidence="11" type="primary">tmk</name>
    <name evidence="14" type="ORF">EDF62_2558</name>
</gene>
<dbReference type="HAMAP" id="MF_00165">
    <property type="entry name" value="Thymidylate_kinase"/>
    <property type="match status" value="1"/>
</dbReference>
<dbReference type="InterPro" id="IPR027417">
    <property type="entry name" value="P-loop_NTPase"/>
</dbReference>
<dbReference type="Gene3D" id="3.40.50.300">
    <property type="entry name" value="P-loop containing nucleotide triphosphate hydrolases"/>
    <property type="match status" value="1"/>
</dbReference>
<comment type="function">
    <text evidence="10 11">Phosphorylation of dTMP to form dTDP in both de novo and salvage pathways of dTTP synthesis.</text>
</comment>
<keyword evidence="7 11" id="KW-0418">Kinase</keyword>
<protein>
    <recommendedName>
        <fullName evidence="3 11">Thymidylate kinase</fullName>
        <ecNumber evidence="2 11">2.7.4.9</ecNumber>
    </recommendedName>
    <alternativeName>
        <fullName evidence="11">dTMP kinase</fullName>
    </alternativeName>
</protein>
<keyword evidence="8 11" id="KW-0067">ATP-binding</keyword>
<comment type="caution">
    <text evidence="14">The sequence shown here is derived from an EMBL/GenBank/DDBJ whole genome shotgun (WGS) entry which is preliminary data.</text>
</comment>
<evidence type="ECO:0000256" key="8">
    <source>
        <dbReference type="ARBA" id="ARBA00022840"/>
    </source>
</evidence>
<evidence type="ECO:0000256" key="11">
    <source>
        <dbReference type="HAMAP-Rule" id="MF_00165"/>
    </source>
</evidence>
<keyword evidence="6 11" id="KW-0547">Nucleotide-binding</keyword>
<evidence type="ECO:0000256" key="5">
    <source>
        <dbReference type="ARBA" id="ARBA00022727"/>
    </source>
</evidence>
<evidence type="ECO:0000313" key="14">
    <source>
        <dbReference type="EMBL" id="TDP90902.1"/>
    </source>
</evidence>
<dbReference type="GO" id="GO:0005524">
    <property type="term" value="F:ATP binding"/>
    <property type="evidence" value="ECO:0007669"/>
    <property type="project" value="UniProtKB-UniRule"/>
</dbReference>
<dbReference type="GO" id="GO:0006233">
    <property type="term" value="P:dTDP biosynthetic process"/>
    <property type="evidence" value="ECO:0007669"/>
    <property type="project" value="InterPro"/>
</dbReference>
<evidence type="ECO:0000313" key="15">
    <source>
        <dbReference type="Proteomes" id="UP000295601"/>
    </source>
</evidence>
<evidence type="ECO:0000256" key="12">
    <source>
        <dbReference type="SAM" id="MobiDB-lite"/>
    </source>
</evidence>
<keyword evidence="4 11" id="KW-0808">Transferase</keyword>
<evidence type="ECO:0000256" key="10">
    <source>
        <dbReference type="ARBA" id="ARBA00057735"/>
    </source>
</evidence>
<organism evidence="14 15">
    <name type="scientific">Leucobacter luti</name>
    <dbReference type="NCBI Taxonomy" id="340320"/>
    <lineage>
        <taxon>Bacteria</taxon>
        <taxon>Bacillati</taxon>
        <taxon>Actinomycetota</taxon>
        <taxon>Actinomycetes</taxon>
        <taxon>Micrococcales</taxon>
        <taxon>Microbacteriaceae</taxon>
        <taxon>Leucobacter</taxon>
    </lineage>
</organism>
<accession>A0A4R6RVA7</accession>